<accession>A0A8J3B8W7</accession>
<dbReference type="Pfam" id="PF11104">
    <property type="entry name" value="PilM_2"/>
    <property type="match status" value="1"/>
</dbReference>
<dbReference type="EMBL" id="BMOF01000038">
    <property type="protein sequence ID" value="GGK04001.1"/>
    <property type="molecule type" value="Genomic_DNA"/>
</dbReference>
<name>A0A8J3B8W7_9BACI</name>
<dbReference type="PANTHER" id="PTHR32432">
    <property type="entry name" value="CELL DIVISION PROTEIN FTSA-RELATED"/>
    <property type="match status" value="1"/>
</dbReference>
<dbReference type="InterPro" id="IPR043129">
    <property type="entry name" value="ATPase_NBD"/>
</dbReference>
<evidence type="ECO:0008006" key="3">
    <source>
        <dbReference type="Google" id="ProtNLM"/>
    </source>
</evidence>
<dbReference type="Gene3D" id="3.30.1490.300">
    <property type="match status" value="1"/>
</dbReference>
<reference evidence="1" key="2">
    <citation type="submission" date="2020-09" db="EMBL/GenBank/DDBJ databases">
        <authorList>
            <person name="Sun Q."/>
            <person name="Ohkuma M."/>
        </authorList>
    </citation>
    <scope>NUCLEOTIDE SEQUENCE</scope>
    <source>
        <strain evidence="1">JCM 14719</strain>
    </source>
</reference>
<evidence type="ECO:0000313" key="2">
    <source>
        <dbReference type="Proteomes" id="UP000637720"/>
    </source>
</evidence>
<dbReference type="SUPFAM" id="SSF53067">
    <property type="entry name" value="Actin-like ATPase domain"/>
    <property type="match status" value="1"/>
</dbReference>
<reference evidence="1" key="1">
    <citation type="journal article" date="2014" name="Int. J. Syst. Evol. Microbiol.">
        <title>Complete genome sequence of Corynebacterium casei LMG S-19264T (=DSM 44701T), isolated from a smear-ripened cheese.</title>
        <authorList>
            <consortium name="US DOE Joint Genome Institute (JGI-PGF)"/>
            <person name="Walter F."/>
            <person name="Albersmeier A."/>
            <person name="Kalinowski J."/>
            <person name="Ruckert C."/>
        </authorList>
    </citation>
    <scope>NUCLEOTIDE SEQUENCE</scope>
    <source>
        <strain evidence="1">JCM 14719</strain>
    </source>
</reference>
<dbReference type="InterPro" id="IPR005883">
    <property type="entry name" value="PilM"/>
</dbReference>
<sequence length="347" mass="38102">MLSSLNRYLGLEIRDTGFCAVEVERRPNGRVRLERLVAHSWPPGEVVADGRLVNPEALETRLRAALKEAGVKARKVHLALPSHGIVLRTLHLPPLPRKALRDVVQVELATSLQLPFDDPVFDVVPWPGASPDEKGAVPVQLVAAPRALVQPYVDALRACRLRPLSVDVGALAHLRAVRHFRPPERPGAVLLVNLSATGADVSIFSEGILHVTRRVALSPYAEEAVPVGEAVLPAVPEAAAAAEGFAREAKRSHLSPLFLHDLASELERVFSFFQYTLNQRQQPLAEILLCGELEELPQVAGELSARLGAPVVWKVGEGLRGRRRVLPLWRERPHFWLTAFGAALKPR</sequence>
<evidence type="ECO:0000313" key="1">
    <source>
        <dbReference type="EMBL" id="GGK04001.1"/>
    </source>
</evidence>
<proteinExistence type="predicted"/>
<dbReference type="InterPro" id="IPR050696">
    <property type="entry name" value="FtsA/MreB"/>
</dbReference>
<dbReference type="AlphaFoldDB" id="A0A8J3B8W7"/>
<dbReference type="Gene3D" id="3.30.420.40">
    <property type="match status" value="2"/>
</dbReference>
<comment type="caution">
    <text evidence="1">The sequence shown here is derived from an EMBL/GenBank/DDBJ whole genome shotgun (WGS) entry which is preliminary data.</text>
</comment>
<dbReference type="PANTHER" id="PTHR32432:SF3">
    <property type="entry name" value="ETHANOLAMINE UTILIZATION PROTEIN EUTJ"/>
    <property type="match status" value="1"/>
</dbReference>
<keyword evidence="2" id="KW-1185">Reference proteome</keyword>
<organism evidence="1 2">
    <name type="scientific">Calditerricola satsumensis</name>
    <dbReference type="NCBI Taxonomy" id="373054"/>
    <lineage>
        <taxon>Bacteria</taxon>
        <taxon>Bacillati</taxon>
        <taxon>Bacillota</taxon>
        <taxon>Bacilli</taxon>
        <taxon>Bacillales</taxon>
        <taxon>Bacillaceae</taxon>
        <taxon>Calditerricola</taxon>
    </lineage>
</organism>
<dbReference type="CDD" id="cd24049">
    <property type="entry name" value="ASKHA_NBD_PilM"/>
    <property type="match status" value="1"/>
</dbReference>
<gene>
    <name evidence="1" type="ORF">GCM10007043_17610</name>
</gene>
<dbReference type="Proteomes" id="UP000637720">
    <property type="component" value="Unassembled WGS sequence"/>
</dbReference>
<protein>
    <recommendedName>
        <fullName evidence="3">Type IV pilus assembly protein PilM</fullName>
    </recommendedName>
</protein>
<dbReference type="RefSeq" id="WP_188817677.1">
    <property type="nucleotide sequence ID" value="NZ_BMOF01000038.1"/>
</dbReference>